<evidence type="ECO:0000256" key="1">
    <source>
        <dbReference type="SAM" id="Phobius"/>
    </source>
</evidence>
<dbReference type="GeneID" id="98642298"/>
<feature type="transmembrane region" description="Helical" evidence="1">
    <location>
        <begin position="77"/>
        <end position="99"/>
    </location>
</feature>
<dbReference type="InterPro" id="IPR022134">
    <property type="entry name" value="DUF3667"/>
</dbReference>
<dbReference type="RefSeq" id="WP_007651151.1">
    <property type="nucleotide sequence ID" value="NZ_ANLA01000020.1"/>
</dbReference>
<keyword evidence="1" id="KW-1133">Transmembrane helix</keyword>
<protein>
    <recommendedName>
        <fullName evidence="4">DUF3667 domain-containing protein</fullName>
    </recommendedName>
</protein>
<dbReference type="Pfam" id="PF12412">
    <property type="entry name" value="DUF3667"/>
    <property type="match status" value="1"/>
</dbReference>
<dbReference type="EMBL" id="ANLA01000020">
    <property type="protein sequence ID" value="EMQ94104.1"/>
    <property type="molecule type" value="Genomic_DNA"/>
</dbReference>
<evidence type="ECO:0008006" key="4">
    <source>
        <dbReference type="Google" id="ProtNLM"/>
    </source>
</evidence>
<keyword evidence="3" id="KW-1185">Reference proteome</keyword>
<comment type="caution">
    <text evidence="2">The sequence shown here is derived from an EMBL/GenBank/DDBJ whole genome shotgun (WGS) entry which is preliminary data.</text>
</comment>
<gene>
    <name evidence="2" type="ORF">D778_01116</name>
</gene>
<organism evidence="2 3">
    <name type="scientific">Xanthomarina gelatinilytica</name>
    <dbReference type="NCBI Taxonomy" id="1137281"/>
    <lineage>
        <taxon>Bacteria</taxon>
        <taxon>Pseudomonadati</taxon>
        <taxon>Bacteroidota</taxon>
        <taxon>Flavobacteriia</taxon>
        <taxon>Flavobacteriales</taxon>
        <taxon>Flavobacteriaceae</taxon>
        <taxon>Xanthomarina</taxon>
    </lineage>
</organism>
<dbReference type="eggNOG" id="COG1566">
    <property type="taxonomic scope" value="Bacteria"/>
</dbReference>
<evidence type="ECO:0000313" key="2">
    <source>
        <dbReference type="EMBL" id="EMQ94104.1"/>
    </source>
</evidence>
<name>M7MX84_9FLAO</name>
<dbReference type="OrthoDB" id="1143019at2"/>
<proteinExistence type="predicted"/>
<evidence type="ECO:0000313" key="3">
    <source>
        <dbReference type="Proteomes" id="UP000012024"/>
    </source>
</evidence>
<reference evidence="2 3" key="1">
    <citation type="submission" date="2012-12" db="EMBL/GenBank/DDBJ databases">
        <title>Genome assembly of Formosa sp. AK20.</title>
        <authorList>
            <person name="Kumar R."/>
            <person name="Khatri I."/>
            <person name="Vaidya B."/>
            <person name="Subramanian S."/>
            <person name="Pinnaka A."/>
        </authorList>
    </citation>
    <scope>NUCLEOTIDE SEQUENCE [LARGE SCALE GENOMIC DNA]</scope>
    <source>
        <strain evidence="2 3">AK20</strain>
    </source>
</reference>
<keyword evidence="1" id="KW-0472">Membrane</keyword>
<feature type="transmembrane region" description="Helical" evidence="1">
    <location>
        <begin position="335"/>
        <end position="354"/>
    </location>
</feature>
<feature type="transmembrane region" description="Helical" evidence="1">
    <location>
        <begin position="270"/>
        <end position="291"/>
    </location>
</feature>
<keyword evidence="1" id="KW-0812">Transmembrane</keyword>
<feature type="transmembrane region" description="Helical" evidence="1">
    <location>
        <begin position="297"/>
        <end position="314"/>
    </location>
</feature>
<dbReference type="AlphaFoldDB" id="M7MX84"/>
<sequence>MSANQTTCKNCENPFDNDFSYCPHCGQKQNHELTLGVLFYNTISNYFSFDARFFKSFIPLMLKPGFLARKFVEGKRLLYLHPAQMYLFIAIVFFFLFSFNANEQARKIDKGLSEVFEENTNKKDLTDEEVQAKITRDSLDREKARATLQKMSIYSGMTEQQIDSLVNGEDFSNQKNNISLGSAETDSLIKINAPDKEILKSMGMQETDSAFKKRLYAQWLKFLKSKQGGSILQTFYDTVPIAMFFVLPLFALLLKLFYRKSGRYAHQLVFSFYFFAFIFTVFSILVGINLIKDIPDWIDTILVFSIFIYFIMALKRFYQQSWIKSFFKGSMITMMFFPILFLVAIAVVFFAFMFY</sequence>
<dbReference type="Proteomes" id="UP000012024">
    <property type="component" value="Unassembled WGS sequence"/>
</dbReference>
<dbReference type="PATRIC" id="fig|1137281.3.peg.2471"/>
<feature type="transmembrane region" description="Helical" evidence="1">
    <location>
        <begin position="239"/>
        <end position="258"/>
    </location>
</feature>
<accession>M7MX84</accession>